<dbReference type="RefSeq" id="WP_024166165.1">
    <property type="nucleotide sequence ID" value="NZ_CP169309.1"/>
</dbReference>
<dbReference type="Proteomes" id="UP000309937">
    <property type="component" value="Unassembled WGS sequence"/>
</dbReference>
<protein>
    <submittedName>
        <fullName evidence="1">Uncharacterized protein</fullName>
    </submittedName>
</protein>
<sequence length="110" mass="13159">MGMGYYDLYGYYGVEIYDAQKMLEDLIKITFKEKESLYYGGIYLLPGDKRHEHFLLKENYDVLDGVVDEVDYPEYTYLLYINDTIRHDELKNKILSLEEFVLLRSEVNTF</sequence>
<gene>
    <name evidence="1" type="ORF">C9Z68_05840</name>
</gene>
<dbReference type="AlphaFoldDB" id="A0A0L7ADA9"/>
<accession>A0A0L7ADA9</accession>
<evidence type="ECO:0000313" key="2">
    <source>
        <dbReference type="Proteomes" id="UP000309937"/>
    </source>
</evidence>
<evidence type="ECO:0000313" key="1">
    <source>
        <dbReference type="EMBL" id="TJQ17406.1"/>
    </source>
</evidence>
<comment type="caution">
    <text evidence="1">The sequence shown here is derived from an EMBL/GenBank/DDBJ whole genome shotgun (WGS) entry which is preliminary data.</text>
</comment>
<dbReference type="EMBL" id="RRGJ01000005">
    <property type="protein sequence ID" value="TJQ17406.1"/>
    <property type="molecule type" value="Genomic_DNA"/>
</dbReference>
<reference evidence="1 2" key="1">
    <citation type="submission" date="2018-12" db="EMBL/GenBank/DDBJ databases">
        <title>Food and Water Safety Consortium.</title>
        <authorList>
            <person name="Tyson S."/>
            <person name="Peterson C.-L."/>
            <person name="Olson A."/>
            <person name="Tyler S."/>
            <person name="Cabral J."/>
            <person name="Lynch T."/>
            <person name="Knox N."/>
            <person name="Van Domselaar G."/>
            <person name="Graham M."/>
        </authorList>
    </citation>
    <scope>NUCLEOTIDE SEQUENCE [LARGE SCALE GENOMIC DNA]</scope>
    <source>
        <strain evidence="1 2">FWSEC0118</strain>
    </source>
</reference>
<proteinExistence type="predicted"/>
<organism evidence="1 2">
    <name type="scientific">Escherichia coli</name>
    <dbReference type="NCBI Taxonomy" id="562"/>
    <lineage>
        <taxon>Bacteria</taxon>
        <taxon>Pseudomonadati</taxon>
        <taxon>Pseudomonadota</taxon>
        <taxon>Gammaproteobacteria</taxon>
        <taxon>Enterobacterales</taxon>
        <taxon>Enterobacteriaceae</taxon>
        <taxon>Escherichia</taxon>
    </lineage>
</organism>
<name>A0A0L7ADA9_ECOLX</name>